<evidence type="ECO:0000313" key="3">
    <source>
        <dbReference type="Proteomes" id="UP000000768"/>
    </source>
</evidence>
<proteinExistence type="predicted"/>
<keyword evidence="3" id="KW-1185">Reference proteome</keyword>
<gene>
    <name evidence="2" type="ORF">SORBI_3001G241300</name>
</gene>
<protein>
    <submittedName>
        <fullName evidence="2">Uncharacterized protein</fullName>
    </submittedName>
</protein>
<keyword evidence="1" id="KW-0812">Transmembrane</keyword>
<evidence type="ECO:0000256" key="1">
    <source>
        <dbReference type="SAM" id="Phobius"/>
    </source>
</evidence>
<dbReference type="Gramene" id="EER94194">
    <property type="protein sequence ID" value="EER94194"/>
    <property type="gene ID" value="SORBI_3001G241300"/>
</dbReference>
<dbReference type="EMBL" id="CM000760">
    <property type="protein sequence ID" value="EER94194.2"/>
    <property type="molecule type" value="Genomic_DNA"/>
</dbReference>
<sequence length="228" mass="25255">MAGLAAQLQHIKSLYFGPSPAKGVMQDLEYAMRTKGGLTPEEEKTLRVYKFLPAFSFFAGSVWGTLVGWFSFGKGLKLLGLPLPPNPRFVRFCATSGCAYFVGKGSAREIMHQCPAMLLNTEEGRMKMELANMWHPRRSYIDGTFVERMKEVEAANSDGVARSIAGETNANTTPFGDLMEDSLACVLGSSGCNLESNNPPEKTGTVLKRSELRARRRGRRHHHRHADD</sequence>
<keyword evidence="1" id="KW-0472">Membrane</keyword>
<dbReference type="KEGG" id="sbi:8067369"/>
<dbReference type="Proteomes" id="UP000000768">
    <property type="component" value="Chromosome 1"/>
</dbReference>
<evidence type="ECO:0000313" key="2">
    <source>
        <dbReference type="EMBL" id="EER94194.2"/>
    </source>
</evidence>
<dbReference type="ExpressionAtlas" id="C5X0K6">
    <property type="expression patterns" value="baseline"/>
</dbReference>
<reference evidence="3" key="2">
    <citation type="journal article" date="2018" name="Plant J.">
        <title>The Sorghum bicolor reference genome: improved assembly, gene annotations, a transcriptome atlas, and signatures of genome organization.</title>
        <authorList>
            <person name="McCormick R.F."/>
            <person name="Truong S.K."/>
            <person name="Sreedasyam A."/>
            <person name="Jenkins J."/>
            <person name="Shu S."/>
            <person name="Sims D."/>
            <person name="Kennedy M."/>
            <person name="Amirebrahimi M."/>
            <person name="Weers B.D."/>
            <person name="McKinley B."/>
            <person name="Mattison A."/>
            <person name="Morishige D.T."/>
            <person name="Grimwood J."/>
            <person name="Schmutz J."/>
            <person name="Mullet J.E."/>
        </authorList>
    </citation>
    <scope>NUCLEOTIDE SEQUENCE [LARGE SCALE GENOMIC DNA]</scope>
    <source>
        <strain evidence="3">cv. BTx623</strain>
    </source>
</reference>
<reference evidence="2 3" key="1">
    <citation type="journal article" date="2009" name="Nature">
        <title>The Sorghum bicolor genome and the diversification of grasses.</title>
        <authorList>
            <person name="Paterson A.H."/>
            <person name="Bowers J.E."/>
            <person name="Bruggmann R."/>
            <person name="Dubchak I."/>
            <person name="Grimwood J."/>
            <person name="Gundlach H."/>
            <person name="Haberer G."/>
            <person name="Hellsten U."/>
            <person name="Mitros T."/>
            <person name="Poliakov A."/>
            <person name="Schmutz J."/>
            <person name="Spannagl M."/>
            <person name="Tang H."/>
            <person name="Wang X."/>
            <person name="Wicker T."/>
            <person name="Bharti A.K."/>
            <person name="Chapman J."/>
            <person name="Feltus F.A."/>
            <person name="Gowik U."/>
            <person name="Grigoriev I.V."/>
            <person name="Lyons E."/>
            <person name="Maher C.A."/>
            <person name="Martis M."/>
            <person name="Narechania A."/>
            <person name="Otillar R.P."/>
            <person name="Penning B.W."/>
            <person name="Salamov A.A."/>
            <person name="Wang Y."/>
            <person name="Zhang L."/>
            <person name="Carpita N.C."/>
            <person name="Freeling M."/>
            <person name="Gingle A.R."/>
            <person name="Hash C.T."/>
            <person name="Keller B."/>
            <person name="Klein P."/>
            <person name="Kresovich S."/>
            <person name="McCann M.C."/>
            <person name="Ming R."/>
            <person name="Peterson D.G."/>
            <person name="Mehboob-ur-Rahman"/>
            <person name="Ware D."/>
            <person name="Westhoff P."/>
            <person name="Mayer K.F."/>
            <person name="Messing J."/>
            <person name="Rokhsar D.S."/>
        </authorList>
    </citation>
    <scope>NUCLEOTIDE SEQUENCE [LARGE SCALE GENOMIC DNA]</scope>
    <source>
        <strain evidence="3">cv. BTx623</strain>
    </source>
</reference>
<dbReference type="HOGENOM" id="CLU_004979_1_2_1"/>
<name>C5X0K6_SORBI</name>
<organism evidence="2 3">
    <name type="scientific">Sorghum bicolor</name>
    <name type="common">Sorghum</name>
    <name type="synonym">Sorghum vulgare</name>
    <dbReference type="NCBI Taxonomy" id="4558"/>
    <lineage>
        <taxon>Eukaryota</taxon>
        <taxon>Viridiplantae</taxon>
        <taxon>Streptophyta</taxon>
        <taxon>Embryophyta</taxon>
        <taxon>Tracheophyta</taxon>
        <taxon>Spermatophyta</taxon>
        <taxon>Magnoliopsida</taxon>
        <taxon>Liliopsida</taxon>
        <taxon>Poales</taxon>
        <taxon>Poaceae</taxon>
        <taxon>PACMAD clade</taxon>
        <taxon>Panicoideae</taxon>
        <taxon>Andropogonodae</taxon>
        <taxon>Andropogoneae</taxon>
        <taxon>Sorghinae</taxon>
        <taxon>Sorghum</taxon>
    </lineage>
</organism>
<accession>C5X0K6</accession>
<feature type="transmembrane region" description="Helical" evidence="1">
    <location>
        <begin position="51"/>
        <end position="72"/>
    </location>
</feature>
<dbReference type="PANTHER" id="PTHR35986:SF1">
    <property type="entry name" value="OS10G0430800 PROTEIN"/>
    <property type="match status" value="1"/>
</dbReference>
<dbReference type="PANTHER" id="PTHR35986">
    <property type="entry name" value="EXPRESSED PROTEIN"/>
    <property type="match status" value="1"/>
</dbReference>
<dbReference type="AlphaFoldDB" id="C5X0K6"/>
<keyword evidence="1" id="KW-1133">Transmembrane helix</keyword>